<feature type="non-terminal residue" evidence="2">
    <location>
        <position position="1"/>
    </location>
</feature>
<evidence type="ECO:0000313" key="3">
    <source>
        <dbReference type="Proteomes" id="UP000192418"/>
    </source>
</evidence>
<evidence type="ECO:0000313" key="2">
    <source>
        <dbReference type="EMBL" id="SMD13729.1"/>
    </source>
</evidence>
<accession>A0A1W2EVJ1</accession>
<keyword evidence="2" id="KW-0645">Protease</keyword>
<gene>
    <name evidence="2" type="ORF">SAMN02746065_1522</name>
</gene>
<dbReference type="Proteomes" id="UP000192418">
    <property type="component" value="Unassembled WGS sequence"/>
</dbReference>
<dbReference type="AlphaFoldDB" id="A0A1W2EVJ1"/>
<dbReference type="GO" id="GO:0008234">
    <property type="term" value="F:cysteine-type peptidase activity"/>
    <property type="evidence" value="ECO:0007669"/>
    <property type="project" value="InterPro"/>
</dbReference>
<feature type="domain" description="Peptidase C1A papain C-terminal" evidence="1">
    <location>
        <begin position="40"/>
        <end position="104"/>
    </location>
</feature>
<proteinExistence type="predicted"/>
<dbReference type="Gene3D" id="3.90.70.10">
    <property type="entry name" value="Cysteine proteinases"/>
    <property type="match status" value="1"/>
</dbReference>
<dbReference type="RefSeq" id="WP_212638051.1">
    <property type="nucleotide sequence ID" value="NZ_FWXY01000052.1"/>
</dbReference>
<evidence type="ECO:0000259" key="1">
    <source>
        <dbReference type="Pfam" id="PF00112"/>
    </source>
</evidence>
<dbReference type="InterPro" id="IPR038765">
    <property type="entry name" value="Papain-like_cys_pep_sf"/>
</dbReference>
<protein>
    <submittedName>
        <fullName evidence="2">Papain family cysteine protease</fullName>
    </submittedName>
</protein>
<sequence length="161" mass="17542">IDGFVDLILDDEDYHLMPTLLKGILSGVLIPDLGPQPAAIGVAVYESAQTNSTHRSGLWTIPMPGEDCLGGHAMTVVGYFDKAHPDNPLGKSYFLVRNSWGLNYAFENPLGYPGHALIPEGFFKRHDCLHSGILSVAEVSPMKGLTGTMAALWEKTRKLIH</sequence>
<dbReference type="InterPro" id="IPR000668">
    <property type="entry name" value="Peptidase_C1A_C"/>
</dbReference>
<keyword evidence="2" id="KW-0378">Hydrolase</keyword>
<keyword evidence="3" id="KW-1185">Reference proteome</keyword>
<dbReference type="SUPFAM" id="SSF54001">
    <property type="entry name" value="Cysteine proteinases"/>
    <property type="match status" value="1"/>
</dbReference>
<organism evidence="2 3">
    <name type="scientific">Desulfocicer vacuolatum DSM 3385</name>
    <dbReference type="NCBI Taxonomy" id="1121400"/>
    <lineage>
        <taxon>Bacteria</taxon>
        <taxon>Pseudomonadati</taxon>
        <taxon>Thermodesulfobacteriota</taxon>
        <taxon>Desulfobacteria</taxon>
        <taxon>Desulfobacterales</taxon>
        <taxon>Desulfobacteraceae</taxon>
        <taxon>Desulfocicer</taxon>
    </lineage>
</organism>
<dbReference type="GO" id="GO:0006508">
    <property type="term" value="P:proteolysis"/>
    <property type="evidence" value="ECO:0007669"/>
    <property type="project" value="UniProtKB-KW"/>
</dbReference>
<reference evidence="2 3" key="1">
    <citation type="submission" date="2017-04" db="EMBL/GenBank/DDBJ databases">
        <authorList>
            <person name="Afonso C.L."/>
            <person name="Miller P.J."/>
            <person name="Scott M.A."/>
            <person name="Spackman E."/>
            <person name="Goraichik I."/>
            <person name="Dimitrov K.M."/>
            <person name="Suarez D.L."/>
            <person name="Swayne D.E."/>
        </authorList>
    </citation>
    <scope>NUCLEOTIDE SEQUENCE [LARGE SCALE GENOMIC DNA]</scope>
    <source>
        <strain evidence="2 3">DSM 3385</strain>
    </source>
</reference>
<dbReference type="Pfam" id="PF00112">
    <property type="entry name" value="Peptidase_C1"/>
    <property type="match status" value="1"/>
</dbReference>
<name>A0A1W2EVJ1_9BACT</name>
<dbReference type="EMBL" id="FWXY01000052">
    <property type="protein sequence ID" value="SMD13729.1"/>
    <property type="molecule type" value="Genomic_DNA"/>
</dbReference>